<dbReference type="InterPro" id="IPR036388">
    <property type="entry name" value="WH-like_DNA-bd_sf"/>
</dbReference>
<keyword evidence="1" id="KW-0805">Transcription regulation</keyword>
<dbReference type="InterPro" id="IPR005143">
    <property type="entry name" value="TF_LuxR_autoind-bd_dom"/>
</dbReference>
<dbReference type="Proteomes" id="UP000552700">
    <property type="component" value="Unassembled WGS sequence"/>
</dbReference>
<dbReference type="InterPro" id="IPR016032">
    <property type="entry name" value="Sig_transdc_resp-reg_C-effctor"/>
</dbReference>
<dbReference type="GO" id="GO:0003677">
    <property type="term" value="F:DNA binding"/>
    <property type="evidence" value="ECO:0007669"/>
    <property type="project" value="UniProtKB-KW"/>
</dbReference>
<organism evidence="5 6">
    <name type="scientific">Sphingobium subterraneum</name>
    <dbReference type="NCBI Taxonomy" id="627688"/>
    <lineage>
        <taxon>Bacteria</taxon>
        <taxon>Pseudomonadati</taxon>
        <taxon>Pseudomonadota</taxon>
        <taxon>Alphaproteobacteria</taxon>
        <taxon>Sphingomonadales</taxon>
        <taxon>Sphingomonadaceae</taxon>
        <taxon>Sphingobium</taxon>
    </lineage>
</organism>
<dbReference type="SUPFAM" id="SSF75516">
    <property type="entry name" value="Pheromone-binding domain of LuxR-like quorum-sensing transcription factors"/>
    <property type="match status" value="1"/>
</dbReference>
<dbReference type="GO" id="GO:0006355">
    <property type="term" value="P:regulation of DNA-templated transcription"/>
    <property type="evidence" value="ECO:0007669"/>
    <property type="project" value="InterPro"/>
</dbReference>
<dbReference type="CDD" id="cd06170">
    <property type="entry name" value="LuxR_C_like"/>
    <property type="match status" value="1"/>
</dbReference>
<evidence type="ECO:0000256" key="3">
    <source>
        <dbReference type="ARBA" id="ARBA00023163"/>
    </source>
</evidence>
<dbReference type="Gene3D" id="3.30.450.80">
    <property type="entry name" value="Transcription factor LuxR-like, autoinducer-binding domain"/>
    <property type="match status" value="1"/>
</dbReference>
<dbReference type="Pfam" id="PF00196">
    <property type="entry name" value="GerE"/>
    <property type="match status" value="1"/>
</dbReference>
<keyword evidence="3" id="KW-0804">Transcription</keyword>
<evidence type="ECO:0000313" key="5">
    <source>
        <dbReference type="EMBL" id="MBB6125209.1"/>
    </source>
</evidence>
<evidence type="ECO:0000313" key="6">
    <source>
        <dbReference type="Proteomes" id="UP000552700"/>
    </source>
</evidence>
<keyword evidence="6" id="KW-1185">Reference proteome</keyword>
<dbReference type="SMART" id="SM00421">
    <property type="entry name" value="HTH_LUXR"/>
    <property type="match status" value="1"/>
</dbReference>
<evidence type="ECO:0000259" key="4">
    <source>
        <dbReference type="PROSITE" id="PS50043"/>
    </source>
</evidence>
<protein>
    <submittedName>
        <fullName evidence="5">LuxR family quorum-sensing system transcriptional regulator CciR</fullName>
    </submittedName>
</protein>
<dbReference type="AlphaFoldDB" id="A0A841J208"/>
<name>A0A841J208_9SPHN</name>
<dbReference type="Pfam" id="PF03472">
    <property type="entry name" value="Autoind_bind"/>
    <property type="match status" value="1"/>
</dbReference>
<comment type="caution">
    <text evidence="5">The sequence shown here is derived from an EMBL/GenBank/DDBJ whole genome shotgun (WGS) entry which is preliminary data.</text>
</comment>
<evidence type="ECO:0000256" key="1">
    <source>
        <dbReference type="ARBA" id="ARBA00023015"/>
    </source>
</evidence>
<feature type="domain" description="HTH luxR-type" evidence="4">
    <location>
        <begin position="161"/>
        <end position="226"/>
    </location>
</feature>
<dbReference type="PROSITE" id="PS50043">
    <property type="entry name" value="HTH_LUXR_2"/>
    <property type="match status" value="1"/>
</dbReference>
<dbReference type="Gene3D" id="1.10.10.10">
    <property type="entry name" value="Winged helix-like DNA-binding domain superfamily/Winged helix DNA-binding domain"/>
    <property type="match status" value="1"/>
</dbReference>
<dbReference type="InterPro" id="IPR000792">
    <property type="entry name" value="Tscrpt_reg_LuxR_C"/>
</dbReference>
<gene>
    <name evidence="5" type="ORF">FHS92_002966</name>
</gene>
<dbReference type="EMBL" id="JACIJP010000005">
    <property type="protein sequence ID" value="MBB6125209.1"/>
    <property type="molecule type" value="Genomic_DNA"/>
</dbReference>
<accession>A0A841J208</accession>
<reference evidence="5 6" key="1">
    <citation type="submission" date="2020-08" db="EMBL/GenBank/DDBJ databases">
        <title>Genomic Encyclopedia of Type Strains, Phase IV (KMG-IV): sequencing the most valuable type-strain genomes for metagenomic binning, comparative biology and taxonomic classification.</title>
        <authorList>
            <person name="Goeker M."/>
        </authorList>
    </citation>
    <scope>NUCLEOTIDE SEQUENCE [LARGE SCALE GENOMIC DNA]</scope>
    <source>
        <strain evidence="5 6">DSM 102255</strain>
    </source>
</reference>
<dbReference type="InterPro" id="IPR036693">
    <property type="entry name" value="TF_LuxR_autoind-bd_dom_sf"/>
</dbReference>
<dbReference type="SUPFAM" id="SSF46894">
    <property type="entry name" value="C-terminal effector domain of the bipartite response regulators"/>
    <property type="match status" value="1"/>
</dbReference>
<proteinExistence type="predicted"/>
<evidence type="ECO:0000256" key="2">
    <source>
        <dbReference type="ARBA" id="ARBA00023125"/>
    </source>
</evidence>
<sequence length="238" mass="26304">MIESVTTEIELVLQIEAIAKELGFEFVALLHSASLFRRSPMLIRYDNYPPGWDTRLVGRGGRIIDPILAIARRRVSGFLWADVLVQTKLTHHQLAILGLAGRHGIRQGITVPVNVPGEPEGSVNFATRRLSHITPERILLADAVGRIAFDAARRVIGIAGLPGFTPHVGNRVRECIYWIAHGKTDQDIADILGIGLETVRTYVKSAFRLFNVITRGQLVHEALRLGVIDFLPSIPPFG</sequence>
<keyword evidence="2" id="KW-0238">DNA-binding</keyword>